<evidence type="ECO:0000313" key="2">
    <source>
        <dbReference type="Proteomes" id="UP000661858"/>
    </source>
</evidence>
<comment type="caution">
    <text evidence="1">The sequence shown here is derived from an EMBL/GenBank/DDBJ whole genome shotgun (WGS) entry which is preliminary data.</text>
</comment>
<name>A0A937EQH0_9ACTN</name>
<keyword evidence="2" id="KW-1185">Reference proteome</keyword>
<sequence length="54" mass="5315">MTPSRARSPVAAAITASCGAASHSRSVTSPDEISAVIVPVTASSPRAARAPVPT</sequence>
<gene>
    <name evidence="1" type="ORF">JK359_30090</name>
</gene>
<evidence type="ECO:0000313" key="1">
    <source>
        <dbReference type="EMBL" id="MBL1086164.1"/>
    </source>
</evidence>
<dbReference type="AlphaFoldDB" id="A0A937EQH0"/>
<proteinExistence type="predicted"/>
<reference evidence="1" key="1">
    <citation type="submission" date="2021-01" db="EMBL/GenBank/DDBJ databases">
        <title>WGS of actinomycetes isolated from Thailand.</title>
        <authorList>
            <person name="Thawai C."/>
        </authorList>
    </citation>
    <scope>NUCLEOTIDE SEQUENCE</scope>
    <source>
        <strain evidence="1">RCU-197</strain>
    </source>
</reference>
<dbReference type="Proteomes" id="UP000661858">
    <property type="component" value="Unassembled WGS sequence"/>
</dbReference>
<organism evidence="1 2">
    <name type="scientific">Streptomyces actinomycinicus</name>
    <dbReference type="NCBI Taxonomy" id="1695166"/>
    <lineage>
        <taxon>Bacteria</taxon>
        <taxon>Bacillati</taxon>
        <taxon>Actinomycetota</taxon>
        <taxon>Actinomycetes</taxon>
        <taxon>Kitasatosporales</taxon>
        <taxon>Streptomycetaceae</taxon>
        <taxon>Streptomyces</taxon>
    </lineage>
</organism>
<protein>
    <submittedName>
        <fullName evidence="1">Uncharacterized protein</fullName>
    </submittedName>
</protein>
<dbReference type="EMBL" id="JAERRK010000020">
    <property type="protein sequence ID" value="MBL1086164.1"/>
    <property type="molecule type" value="Genomic_DNA"/>
</dbReference>
<dbReference type="PROSITE" id="PS51257">
    <property type="entry name" value="PROKAR_LIPOPROTEIN"/>
    <property type="match status" value="1"/>
</dbReference>
<accession>A0A937EQH0</accession>